<dbReference type="Proteomes" id="UP000185687">
    <property type="component" value="Unassembled WGS sequence"/>
</dbReference>
<evidence type="ECO:0000313" key="2">
    <source>
        <dbReference type="EMBL" id="SIS05576.1"/>
    </source>
</evidence>
<feature type="compositionally biased region" description="Polar residues" evidence="1">
    <location>
        <begin position="1"/>
        <end position="11"/>
    </location>
</feature>
<evidence type="ECO:0000313" key="3">
    <source>
        <dbReference type="Proteomes" id="UP000185687"/>
    </source>
</evidence>
<feature type="compositionally biased region" description="Basic and acidic residues" evidence="1">
    <location>
        <begin position="22"/>
        <end position="35"/>
    </location>
</feature>
<accession>A0A1N7FZF7</accession>
<proteinExistence type="predicted"/>
<organism evidence="2 3">
    <name type="scientific">Natronorubrum daqingense</name>
    <dbReference type="NCBI Taxonomy" id="588898"/>
    <lineage>
        <taxon>Archaea</taxon>
        <taxon>Methanobacteriati</taxon>
        <taxon>Methanobacteriota</taxon>
        <taxon>Stenosarchaea group</taxon>
        <taxon>Halobacteria</taxon>
        <taxon>Halobacteriales</taxon>
        <taxon>Natrialbaceae</taxon>
        <taxon>Natronorubrum</taxon>
    </lineage>
</organism>
<reference evidence="2 3" key="1">
    <citation type="submission" date="2017-01" db="EMBL/GenBank/DDBJ databases">
        <authorList>
            <person name="Mah S.A."/>
            <person name="Swanson W.J."/>
            <person name="Moy G.W."/>
            <person name="Vacquier V.D."/>
        </authorList>
    </citation>
    <scope>NUCLEOTIDE SEQUENCE [LARGE SCALE GENOMIC DNA]</scope>
    <source>
        <strain evidence="2 3">CGMCC 1.8909</strain>
    </source>
</reference>
<feature type="region of interest" description="Disordered" evidence="1">
    <location>
        <begin position="1"/>
        <end position="35"/>
    </location>
</feature>
<keyword evidence="3" id="KW-1185">Reference proteome</keyword>
<dbReference type="AlphaFoldDB" id="A0A1N7FZF7"/>
<protein>
    <submittedName>
        <fullName evidence="2">Uncharacterized protein</fullName>
    </submittedName>
</protein>
<dbReference type="EMBL" id="FTNP01000008">
    <property type="protein sequence ID" value="SIS05576.1"/>
    <property type="molecule type" value="Genomic_DNA"/>
</dbReference>
<evidence type="ECO:0000256" key="1">
    <source>
        <dbReference type="SAM" id="MobiDB-lite"/>
    </source>
</evidence>
<sequence>MMSSQMGSSGLDQKELGASNDAVKDGLEVTKYKRN</sequence>
<gene>
    <name evidence="2" type="ORF">SAMN05421809_3595</name>
</gene>
<name>A0A1N7FZF7_9EURY</name>